<comment type="similarity">
    <text evidence="8">Belongs to the AP2/ERF transcription factor family. ERF subfamily.</text>
</comment>
<accession>A0A816WDX3</accession>
<evidence type="ECO:0000256" key="1">
    <source>
        <dbReference type="ARBA" id="ARBA00004123"/>
    </source>
</evidence>
<dbReference type="PANTHER" id="PTHR31194">
    <property type="entry name" value="SHN SHINE , DNA BINDING / TRANSCRIPTION FACTOR"/>
    <property type="match status" value="1"/>
</dbReference>
<dbReference type="InterPro" id="IPR050913">
    <property type="entry name" value="AP2/ERF_ERF"/>
</dbReference>
<evidence type="ECO:0000259" key="9">
    <source>
        <dbReference type="PROSITE" id="PS51032"/>
    </source>
</evidence>
<keyword evidence="6" id="KW-0804">Transcription</keyword>
<keyword evidence="4" id="KW-0238">DNA-binding</keyword>
<keyword evidence="3" id="KW-0805">Transcription regulation</keyword>
<organism evidence="10">
    <name type="scientific">Brassica napus</name>
    <name type="common">Rape</name>
    <dbReference type="NCBI Taxonomy" id="3708"/>
    <lineage>
        <taxon>Eukaryota</taxon>
        <taxon>Viridiplantae</taxon>
        <taxon>Streptophyta</taxon>
        <taxon>Embryophyta</taxon>
        <taxon>Tracheophyta</taxon>
        <taxon>Spermatophyta</taxon>
        <taxon>Magnoliopsida</taxon>
        <taxon>eudicotyledons</taxon>
        <taxon>Gunneridae</taxon>
        <taxon>Pentapetalae</taxon>
        <taxon>rosids</taxon>
        <taxon>malvids</taxon>
        <taxon>Brassicales</taxon>
        <taxon>Brassicaceae</taxon>
        <taxon>Brassiceae</taxon>
        <taxon>Brassica</taxon>
    </lineage>
</organism>
<dbReference type="GO" id="GO:0005634">
    <property type="term" value="C:nucleus"/>
    <property type="evidence" value="ECO:0007669"/>
    <property type="project" value="UniProtKB-SubCell"/>
</dbReference>
<dbReference type="InterPro" id="IPR016177">
    <property type="entry name" value="DNA-bd_dom_sf"/>
</dbReference>
<evidence type="ECO:0000256" key="7">
    <source>
        <dbReference type="ARBA" id="ARBA00023242"/>
    </source>
</evidence>
<dbReference type="AlphaFoldDB" id="A0A816WDX3"/>
<evidence type="ECO:0000256" key="3">
    <source>
        <dbReference type="ARBA" id="ARBA00023015"/>
    </source>
</evidence>
<dbReference type="InterPro" id="IPR036955">
    <property type="entry name" value="AP2/ERF_dom_sf"/>
</dbReference>
<sequence length="135" mass="15434">MVPEIWDPSWQRRRWLRTFPTAKMAAKAYDDAAAKLVKRKTAISGTMNERNQPRRWKMSEEFFGRVSKASVGSWNFWVFNLLSSPQLSPHVKLPFLSLHRPSITAYKASSQLVLLLTTTVGFGAKSKPPDFSLYS</sequence>
<dbReference type="GO" id="GO:0003677">
    <property type="term" value="F:DNA binding"/>
    <property type="evidence" value="ECO:0007669"/>
    <property type="project" value="UniProtKB-KW"/>
</dbReference>
<dbReference type="Proteomes" id="UP001295469">
    <property type="component" value="Chromosome A03"/>
</dbReference>
<evidence type="ECO:0000256" key="2">
    <source>
        <dbReference type="ARBA" id="ARBA00022745"/>
    </source>
</evidence>
<dbReference type="InterPro" id="IPR001471">
    <property type="entry name" value="AP2/ERF_dom"/>
</dbReference>
<evidence type="ECO:0000256" key="4">
    <source>
        <dbReference type="ARBA" id="ARBA00023125"/>
    </source>
</evidence>
<protein>
    <submittedName>
        <fullName evidence="10">(rape) hypothetical protein</fullName>
    </submittedName>
</protein>
<keyword evidence="2" id="KW-0936">Ethylene signaling pathway</keyword>
<feature type="domain" description="AP2/ERF" evidence="9">
    <location>
        <begin position="1"/>
        <end position="50"/>
    </location>
</feature>
<dbReference type="SUPFAM" id="SSF54171">
    <property type="entry name" value="DNA-binding domain"/>
    <property type="match status" value="1"/>
</dbReference>
<dbReference type="EMBL" id="HG994357">
    <property type="protein sequence ID" value="CAF2131549.1"/>
    <property type="molecule type" value="Genomic_DNA"/>
</dbReference>
<reference evidence="10" key="1">
    <citation type="submission" date="2021-01" db="EMBL/GenBank/DDBJ databases">
        <authorList>
            <consortium name="Genoscope - CEA"/>
            <person name="William W."/>
        </authorList>
    </citation>
    <scope>NUCLEOTIDE SEQUENCE</scope>
</reference>
<proteinExistence type="inferred from homology"/>
<name>A0A816WDX3_BRANA</name>
<evidence type="ECO:0000256" key="5">
    <source>
        <dbReference type="ARBA" id="ARBA00023159"/>
    </source>
</evidence>
<dbReference type="GO" id="GO:0009873">
    <property type="term" value="P:ethylene-activated signaling pathway"/>
    <property type="evidence" value="ECO:0007669"/>
    <property type="project" value="UniProtKB-KW"/>
</dbReference>
<dbReference type="PANTHER" id="PTHR31194:SF119">
    <property type="entry name" value="GENOME ASSEMBLY, CHROMOSOME: A03"/>
    <property type="match status" value="1"/>
</dbReference>
<keyword evidence="5" id="KW-0010">Activator</keyword>
<dbReference type="PROSITE" id="PS51032">
    <property type="entry name" value="AP2_ERF"/>
    <property type="match status" value="1"/>
</dbReference>
<evidence type="ECO:0000313" key="10">
    <source>
        <dbReference type="EMBL" id="CAF2131549.1"/>
    </source>
</evidence>
<dbReference type="GO" id="GO:0003700">
    <property type="term" value="F:DNA-binding transcription factor activity"/>
    <property type="evidence" value="ECO:0007669"/>
    <property type="project" value="InterPro"/>
</dbReference>
<dbReference type="SMART" id="SM00380">
    <property type="entry name" value="AP2"/>
    <property type="match status" value="1"/>
</dbReference>
<evidence type="ECO:0000256" key="6">
    <source>
        <dbReference type="ARBA" id="ARBA00023163"/>
    </source>
</evidence>
<dbReference type="Gene3D" id="3.30.730.10">
    <property type="entry name" value="AP2/ERF domain"/>
    <property type="match status" value="1"/>
</dbReference>
<gene>
    <name evidence="10" type="ORF">DARMORV10_A03P56910.1</name>
</gene>
<evidence type="ECO:0000256" key="8">
    <source>
        <dbReference type="ARBA" id="ARBA00024343"/>
    </source>
</evidence>
<comment type="subcellular location">
    <subcellularLocation>
        <location evidence="1">Nucleus</location>
    </subcellularLocation>
</comment>
<keyword evidence="7" id="KW-0539">Nucleus</keyword>